<feature type="region of interest" description="Disordered" evidence="1">
    <location>
        <begin position="285"/>
        <end position="383"/>
    </location>
</feature>
<evidence type="ECO:0000313" key="2">
    <source>
        <dbReference type="EMBL" id="PWY87020.1"/>
    </source>
</evidence>
<sequence>MSSDLPDNGEENAESPPSRPRSPSEPPLESEASARSSRVRPFFDLSTVDTFFDLISPPSDDGRIRLYPPFFDYDDQDAWSRGQRDCKHDVVVIDYAIDEYETCDSCGNIPTLGWFYRCGVDTTGYSHQMDPGHGPVLSSWISEAIKAGCYNGVQKEILEQQKLRVLELAARHRDSQMVAFPMTEVIHGIDPDDDDDNPHVDFIEDIAQQDQGPPAIQGSSNVRLGPPHCSYRACHNCAPRLQERVWLSINETCRDTTVRAPSEWDLRDRSISDANVVRNLGLRRFPIPHPNVSRHSHPLAERITSSSPGSSAGPSAGSSVGPSAGPSAGPSVGPSTGPSAGPVTEQSTVSSDGRTGPSRRGLRRLIPRSLSNRSFRSPSLTPSTCVLAPITTQIAGVVTGFFNRFNSVPPPTPSHRELPERRPTIPPETSASPSASSPQTASSSSSEQTPAYWPQLLSYHTAWNSINKHPKRPNLPGHFLRTIVCIPATIIEEHEEQFREPEPDDSEDDDDESGGCPLDPESCE</sequence>
<feature type="region of interest" description="Disordered" evidence="1">
    <location>
        <begin position="407"/>
        <end position="449"/>
    </location>
</feature>
<proteinExistence type="predicted"/>
<feature type="compositionally biased region" description="Pro residues" evidence="1">
    <location>
        <begin position="17"/>
        <end position="26"/>
    </location>
</feature>
<feature type="compositionally biased region" description="Acidic residues" evidence="1">
    <location>
        <begin position="502"/>
        <end position="513"/>
    </location>
</feature>
<feature type="compositionally biased region" description="Polar residues" evidence="1">
    <location>
        <begin position="369"/>
        <end position="383"/>
    </location>
</feature>
<dbReference type="EMBL" id="MSFK01000014">
    <property type="protein sequence ID" value="PWY87020.1"/>
    <property type="molecule type" value="Genomic_DNA"/>
</dbReference>
<name>A0A317WS62_9EURO</name>
<feature type="region of interest" description="Disordered" evidence="1">
    <location>
        <begin position="494"/>
        <end position="524"/>
    </location>
</feature>
<evidence type="ECO:0000256" key="1">
    <source>
        <dbReference type="SAM" id="MobiDB-lite"/>
    </source>
</evidence>
<dbReference type="Proteomes" id="UP000246702">
    <property type="component" value="Unassembled WGS sequence"/>
</dbReference>
<feature type="compositionally biased region" description="Low complexity" evidence="1">
    <location>
        <begin position="304"/>
        <end position="344"/>
    </location>
</feature>
<dbReference type="OrthoDB" id="4776522at2759"/>
<gene>
    <name evidence="2" type="ORF">BO94DRAFT_575160</name>
</gene>
<protein>
    <submittedName>
        <fullName evidence="2">Uncharacterized protein</fullName>
    </submittedName>
</protein>
<organism evidence="2 3">
    <name type="scientific">Aspergillus sclerotioniger CBS 115572</name>
    <dbReference type="NCBI Taxonomy" id="1450535"/>
    <lineage>
        <taxon>Eukaryota</taxon>
        <taxon>Fungi</taxon>
        <taxon>Dikarya</taxon>
        <taxon>Ascomycota</taxon>
        <taxon>Pezizomycotina</taxon>
        <taxon>Eurotiomycetes</taxon>
        <taxon>Eurotiomycetidae</taxon>
        <taxon>Eurotiales</taxon>
        <taxon>Aspergillaceae</taxon>
        <taxon>Aspergillus</taxon>
        <taxon>Aspergillus subgen. Circumdati</taxon>
    </lineage>
</organism>
<dbReference type="STRING" id="1450535.A0A317WS62"/>
<reference evidence="2 3" key="1">
    <citation type="submission" date="2016-12" db="EMBL/GenBank/DDBJ databases">
        <title>The genomes of Aspergillus section Nigri reveals drivers in fungal speciation.</title>
        <authorList>
            <consortium name="DOE Joint Genome Institute"/>
            <person name="Vesth T.C."/>
            <person name="Nybo J."/>
            <person name="Theobald S."/>
            <person name="Brandl J."/>
            <person name="Frisvad J.C."/>
            <person name="Nielsen K.F."/>
            <person name="Lyhne E.K."/>
            <person name="Kogle M.E."/>
            <person name="Kuo A."/>
            <person name="Riley R."/>
            <person name="Clum A."/>
            <person name="Nolan M."/>
            <person name="Lipzen A."/>
            <person name="Salamov A."/>
            <person name="Henrissat B."/>
            <person name="Wiebenga A."/>
            <person name="De Vries R.P."/>
            <person name="Grigoriev I.V."/>
            <person name="Mortensen U.H."/>
            <person name="Andersen M.R."/>
            <person name="Baker S.E."/>
        </authorList>
    </citation>
    <scope>NUCLEOTIDE SEQUENCE [LARGE SCALE GENOMIC DNA]</scope>
    <source>
        <strain evidence="2 3">CBS 115572</strain>
    </source>
</reference>
<keyword evidence="3" id="KW-1185">Reference proteome</keyword>
<evidence type="ECO:0000313" key="3">
    <source>
        <dbReference type="Proteomes" id="UP000246702"/>
    </source>
</evidence>
<feature type="compositionally biased region" description="Low complexity" evidence="1">
    <location>
        <begin position="427"/>
        <end position="449"/>
    </location>
</feature>
<dbReference type="AlphaFoldDB" id="A0A317WS62"/>
<dbReference type="RefSeq" id="XP_025467228.1">
    <property type="nucleotide sequence ID" value="XM_025615062.1"/>
</dbReference>
<comment type="caution">
    <text evidence="2">The sequence shown here is derived from an EMBL/GenBank/DDBJ whole genome shotgun (WGS) entry which is preliminary data.</text>
</comment>
<accession>A0A317WS62</accession>
<dbReference type="GeneID" id="37117205"/>
<feature type="region of interest" description="Disordered" evidence="1">
    <location>
        <begin position="1"/>
        <end position="35"/>
    </location>
</feature>
<feature type="compositionally biased region" description="Basic and acidic residues" evidence="1">
    <location>
        <begin position="414"/>
        <end position="423"/>
    </location>
</feature>